<dbReference type="InterPro" id="IPR003749">
    <property type="entry name" value="ThiS/MoaD-like"/>
</dbReference>
<dbReference type="PANTHER" id="PTHR34472:SF1">
    <property type="entry name" value="SULFUR CARRIER PROTEIN THIS"/>
    <property type="match status" value="1"/>
</dbReference>
<dbReference type="PANTHER" id="PTHR34472">
    <property type="entry name" value="SULFUR CARRIER PROTEIN THIS"/>
    <property type="match status" value="1"/>
</dbReference>
<organism evidence="1 2">
    <name type="scientific">Variibacter gotjawalensis</name>
    <dbReference type="NCBI Taxonomy" id="1333996"/>
    <lineage>
        <taxon>Bacteria</taxon>
        <taxon>Pseudomonadati</taxon>
        <taxon>Pseudomonadota</taxon>
        <taxon>Alphaproteobacteria</taxon>
        <taxon>Hyphomicrobiales</taxon>
        <taxon>Nitrobacteraceae</taxon>
        <taxon>Variibacter</taxon>
    </lineage>
</organism>
<dbReference type="OrthoDB" id="197113at2"/>
<reference evidence="1 2" key="1">
    <citation type="submission" date="2015-08" db="EMBL/GenBank/DDBJ databases">
        <title>Investigation of the bacterial diversity of lava forest soil.</title>
        <authorList>
            <person name="Lee J.S."/>
        </authorList>
    </citation>
    <scope>NUCLEOTIDE SEQUENCE [LARGE SCALE GENOMIC DNA]</scope>
    <source>
        <strain evidence="1 2">GJW-30</strain>
    </source>
</reference>
<accession>A0A0S3PWP4</accession>
<sequence length="68" mass="6942">MMTTINVNGEAQNLSAETLAALLAEKGIEGSRGLAVALNGAVVPRANWPSTKLNAGDDVEIVHAKQGG</sequence>
<dbReference type="CDD" id="cd00565">
    <property type="entry name" value="Ubl_ThiS"/>
    <property type="match status" value="1"/>
</dbReference>
<dbReference type="InterPro" id="IPR010035">
    <property type="entry name" value="Thi_S"/>
</dbReference>
<evidence type="ECO:0000313" key="1">
    <source>
        <dbReference type="EMBL" id="BAT60318.1"/>
    </source>
</evidence>
<keyword evidence="2" id="KW-1185">Reference proteome</keyword>
<dbReference type="Proteomes" id="UP000236884">
    <property type="component" value="Chromosome"/>
</dbReference>
<dbReference type="InterPro" id="IPR012675">
    <property type="entry name" value="Beta-grasp_dom_sf"/>
</dbReference>
<name>A0A0S3PWP4_9BRAD</name>
<dbReference type="EMBL" id="AP014946">
    <property type="protein sequence ID" value="BAT60318.1"/>
    <property type="molecule type" value="Genomic_DNA"/>
</dbReference>
<dbReference type="RefSeq" id="WP_096356415.1">
    <property type="nucleotide sequence ID" value="NZ_AP014946.1"/>
</dbReference>
<dbReference type="NCBIfam" id="TIGR01683">
    <property type="entry name" value="thiS"/>
    <property type="match status" value="1"/>
</dbReference>
<protein>
    <submittedName>
        <fullName evidence="1">Sulfur carrier protein ThiS</fullName>
    </submittedName>
</protein>
<evidence type="ECO:0000313" key="2">
    <source>
        <dbReference type="Proteomes" id="UP000236884"/>
    </source>
</evidence>
<dbReference type="Gene3D" id="3.10.20.30">
    <property type="match status" value="1"/>
</dbReference>
<dbReference type="SUPFAM" id="SSF54285">
    <property type="entry name" value="MoaD/ThiS"/>
    <property type="match status" value="1"/>
</dbReference>
<dbReference type="AlphaFoldDB" id="A0A0S3PWP4"/>
<proteinExistence type="predicted"/>
<dbReference type="KEGG" id="vgo:GJW-30_1_02854"/>
<dbReference type="InterPro" id="IPR016155">
    <property type="entry name" value="Mopterin_synth/thiamin_S_b"/>
</dbReference>
<dbReference type="Pfam" id="PF02597">
    <property type="entry name" value="ThiS"/>
    <property type="match status" value="1"/>
</dbReference>
<gene>
    <name evidence="1" type="ORF">GJW-30_1_02854</name>
</gene>